<dbReference type="EMBL" id="JABEZX010000012">
    <property type="protein sequence ID" value="MBA0572277.1"/>
    <property type="molecule type" value="Genomic_DNA"/>
</dbReference>
<evidence type="ECO:0000256" key="1">
    <source>
        <dbReference type="SAM" id="MobiDB-lite"/>
    </source>
</evidence>
<organism evidence="2 3">
    <name type="scientific">Gossypium lobatum</name>
    <dbReference type="NCBI Taxonomy" id="34289"/>
    <lineage>
        <taxon>Eukaryota</taxon>
        <taxon>Viridiplantae</taxon>
        <taxon>Streptophyta</taxon>
        <taxon>Embryophyta</taxon>
        <taxon>Tracheophyta</taxon>
        <taxon>Spermatophyta</taxon>
        <taxon>Magnoliopsida</taxon>
        <taxon>eudicotyledons</taxon>
        <taxon>Gunneridae</taxon>
        <taxon>Pentapetalae</taxon>
        <taxon>rosids</taxon>
        <taxon>malvids</taxon>
        <taxon>Malvales</taxon>
        <taxon>Malvaceae</taxon>
        <taxon>Malvoideae</taxon>
        <taxon>Gossypium</taxon>
    </lineage>
</organism>
<evidence type="ECO:0000313" key="2">
    <source>
        <dbReference type="EMBL" id="MBA0572277.1"/>
    </source>
</evidence>
<gene>
    <name evidence="2" type="ORF">Golob_002630</name>
</gene>
<dbReference type="AlphaFoldDB" id="A0A7J8N5J5"/>
<protein>
    <submittedName>
        <fullName evidence="2">Uncharacterized protein</fullName>
    </submittedName>
</protein>
<keyword evidence="3" id="KW-1185">Reference proteome</keyword>
<proteinExistence type="predicted"/>
<comment type="caution">
    <text evidence="2">The sequence shown here is derived from an EMBL/GenBank/DDBJ whole genome shotgun (WGS) entry which is preliminary data.</text>
</comment>
<dbReference type="Proteomes" id="UP000593572">
    <property type="component" value="Unassembled WGS sequence"/>
</dbReference>
<accession>A0A7J8N5J5</accession>
<name>A0A7J8N5J5_9ROSI</name>
<feature type="non-terminal residue" evidence="2">
    <location>
        <position position="182"/>
    </location>
</feature>
<evidence type="ECO:0000313" key="3">
    <source>
        <dbReference type="Proteomes" id="UP000593572"/>
    </source>
</evidence>
<reference evidence="2 3" key="1">
    <citation type="journal article" date="2019" name="Genome Biol. Evol.">
        <title>Insights into the evolution of the New World diploid cottons (Gossypium, subgenus Houzingenia) based on genome sequencing.</title>
        <authorList>
            <person name="Grover C.E."/>
            <person name="Arick M.A. 2nd"/>
            <person name="Thrash A."/>
            <person name="Conover J.L."/>
            <person name="Sanders W.S."/>
            <person name="Peterson D.G."/>
            <person name="Frelichowski J.E."/>
            <person name="Scheffler J.A."/>
            <person name="Scheffler B.E."/>
            <person name="Wendel J.F."/>
        </authorList>
    </citation>
    <scope>NUCLEOTIDE SEQUENCE [LARGE SCALE GENOMIC DNA]</scope>
    <source>
        <strain evidence="2">157</strain>
        <tissue evidence="2">Leaf</tissue>
    </source>
</reference>
<sequence length="182" mass="20519">MVIEVALLLIDNGGRTLKKVRRRPNEPLDPDDPIVDDKGMKEEDLELDDRDAKNETIDGIPNITFSDQIQLPGPQEGMYTKSLLRFIGGAIGLVAKIDRNTKNNTRGQLTRLAVYVELGKPLVSKAKIDGRIHWVERAEVEDFWSWIIVEWKQRRTGQPLEGMNNGKGSDALNGSKFDVVRI</sequence>
<feature type="region of interest" description="Disordered" evidence="1">
    <location>
        <begin position="21"/>
        <end position="40"/>
    </location>
</feature>